<sequence length="306" mass="34841">MFLSNLMDYHTYLTLGLFLTCLVLLLLVWRVSKSHSPANAESPSDEDIPPHDAETSESLPTSFETRKQELLSNIREFWDGIVREVMVPRIDVVAVDESTSLKEFRMLALEKGHSRIPVYRETIDHIVGIAYVKDMLDYWDADQTATTVASFMRSPYFVPETKNIGDLLHEFQIKKVHIAVAIDEYGGTAGLVTIEDLLEVIFGEIVDEHDEEEETLITVIDENTFEVNAKASIDELEEYVGKLTIEQQDFETVGGLLFSILGEIPTQNETVEYQNLRFTILHADRHRVLQVKVERIPEAVQGEMPL</sequence>
<keyword evidence="4" id="KW-0677">Repeat</keyword>
<dbReference type="InterPro" id="IPR005170">
    <property type="entry name" value="Transptr-assoc_dom"/>
</dbReference>
<keyword evidence="5 6" id="KW-0129">CBS domain</keyword>
<evidence type="ECO:0000259" key="9">
    <source>
        <dbReference type="PROSITE" id="PS51371"/>
    </source>
</evidence>
<dbReference type="SMART" id="SM01091">
    <property type="entry name" value="CorC_HlyC"/>
    <property type="match status" value="1"/>
</dbReference>
<dbReference type="PROSITE" id="PS51371">
    <property type="entry name" value="CBS"/>
    <property type="match status" value="2"/>
</dbReference>
<feature type="domain" description="CBS" evidence="9">
    <location>
        <begin position="86"/>
        <end position="146"/>
    </location>
</feature>
<dbReference type="InterPro" id="IPR044751">
    <property type="entry name" value="Ion_transp-like_CBS"/>
</dbReference>
<evidence type="ECO:0000313" key="10">
    <source>
        <dbReference type="EMBL" id="MBD3323660.1"/>
    </source>
</evidence>
<dbReference type="PANTHER" id="PTHR22777">
    <property type="entry name" value="HEMOLYSIN-RELATED"/>
    <property type="match status" value="1"/>
</dbReference>
<dbReference type="InterPro" id="IPR046342">
    <property type="entry name" value="CBS_dom_sf"/>
</dbReference>
<dbReference type="Proteomes" id="UP000649604">
    <property type="component" value="Unassembled WGS sequence"/>
</dbReference>
<organism evidence="10 11">
    <name type="scientific">candidate division KSB3 bacterium</name>
    <dbReference type="NCBI Taxonomy" id="2044937"/>
    <lineage>
        <taxon>Bacteria</taxon>
        <taxon>candidate division KSB3</taxon>
    </lineage>
</organism>
<keyword evidence="8" id="KW-0812">Transmembrane</keyword>
<feature type="transmembrane region" description="Helical" evidence="8">
    <location>
        <begin position="12"/>
        <end position="29"/>
    </location>
</feature>
<dbReference type="Pfam" id="PF03471">
    <property type="entry name" value="CorC_HlyC"/>
    <property type="match status" value="1"/>
</dbReference>
<comment type="similarity">
    <text evidence="2">Belongs to the UPF0053 family.</text>
</comment>
<dbReference type="CDD" id="cd04590">
    <property type="entry name" value="CBS_pair_CorC_HlyC_assoc"/>
    <property type="match status" value="1"/>
</dbReference>
<dbReference type="SUPFAM" id="SSF54631">
    <property type="entry name" value="CBS-domain pair"/>
    <property type="match status" value="1"/>
</dbReference>
<dbReference type="InterPro" id="IPR016169">
    <property type="entry name" value="FAD-bd_PCMH_sub2"/>
</dbReference>
<feature type="region of interest" description="Disordered" evidence="7">
    <location>
        <begin position="36"/>
        <end position="63"/>
    </location>
</feature>
<dbReference type="GO" id="GO:0005886">
    <property type="term" value="C:plasma membrane"/>
    <property type="evidence" value="ECO:0007669"/>
    <property type="project" value="UniProtKB-SubCell"/>
</dbReference>
<dbReference type="Pfam" id="PF00571">
    <property type="entry name" value="CBS"/>
    <property type="match status" value="2"/>
</dbReference>
<name>A0A9D5JT22_9BACT</name>
<protein>
    <submittedName>
        <fullName evidence="10">CBS domain-containing protein</fullName>
    </submittedName>
</protein>
<proteinExistence type="inferred from homology"/>
<evidence type="ECO:0000256" key="6">
    <source>
        <dbReference type="PROSITE-ProRule" id="PRU00703"/>
    </source>
</evidence>
<dbReference type="FunFam" id="3.10.580.10:FF:000002">
    <property type="entry name" value="Magnesium/cobalt efflux protein CorC"/>
    <property type="match status" value="1"/>
</dbReference>
<keyword evidence="8" id="KW-1133">Transmembrane helix</keyword>
<dbReference type="PANTHER" id="PTHR22777:SF32">
    <property type="entry name" value="UPF0053 INNER MEMBRANE PROTEIN YFJD"/>
    <property type="match status" value="1"/>
</dbReference>
<dbReference type="Gene3D" id="3.10.580.10">
    <property type="entry name" value="CBS-domain"/>
    <property type="match status" value="1"/>
</dbReference>
<evidence type="ECO:0000256" key="4">
    <source>
        <dbReference type="ARBA" id="ARBA00022737"/>
    </source>
</evidence>
<evidence type="ECO:0000256" key="7">
    <source>
        <dbReference type="SAM" id="MobiDB-lite"/>
    </source>
</evidence>
<accession>A0A9D5JT22</accession>
<dbReference type="EMBL" id="WJJP01000113">
    <property type="protein sequence ID" value="MBD3323660.1"/>
    <property type="molecule type" value="Genomic_DNA"/>
</dbReference>
<evidence type="ECO:0000256" key="3">
    <source>
        <dbReference type="ARBA" id="ARBA00022475"/>
    </source>
</evidence>
<gene>
    <name evidence="10" type="ORF">GF339_03690</name>
</gene>
<dbReference type="InterPro" id="IPR036318">
    <property type="entry name" value="FAD-bd_PCMH-like_sf"/>
</dbReference>
<dbReference type="SUPFAM" id="SSF56176">
    <property type="entry name" value="FAD-binding/transporter-associated domain-like"/>
    <property type="match status" value="1"/>
</dbReference>
<comment type="subcellular location">
    <subcellularLocation>
        <location evidence="1">Cell membrane</location>
        <topology evidence="1">Multi-pass membrane protein</topology>
    </subcellularLocation>
</comment>
<evidence type="ECO:0000313" key="11">
    <source>
        <dbReference type="Proteomes" id="UP000649604"/>
    </source>
</evidence>
<feature type="domain" description="CBS" evidence="9">
    <location>
        <begin position="151"/>
        <end position="211"/>
    </location>
</feature>
<evidence type="ECO:0000256" key="8">
    <source>
        <dbReference type="SAM" id="Phobius"/>
    </source>
</evidence>
<evidence type="ECO:0000256" key="1">
    <source>
        <dbReference type="ARBA" id="ARBA00004651"/>
    </source>
</evidence>
<dbReference type="AlphaFoldDB" id="A0A9D5JT22"/>
<dbReference type="InterPro" id="IPR000644">
    <property type="entry name" value="CBS_dom"/>
</dbReference>
<comment type="caution">
    <text evidence="10">The sequence shown here is derived from an EMBL/GenBank/DDBJ whole genome shotgun (WGS) entry which is preliminary data.</text>
</comment>
<evidence type="ECO:0000256" key="2">
    <source>
        <dbReference type="ARBA" id="ARBA00006337"/>
    </source>
</evidence>
<reference evidence="10" key="1">
    <citation type="submission" date="2019-11" db="EMBL/GenBank/DDBJ databases">
        <title>Microbial mats filling the niche in hypersaline microbial mats.</title>
        <authorList>
            <person name="Wong H.L."/>
            <person name="Macleod F.I."/>
            <person name="White R.A. III"/>
            <person name="Burns B.P."/>
        </authorList>
    </citation>
    <scope>NUCLEOTIDE SEQUENCE</scope>
    <source>
        <strain evidence="10">Rbin_158</strain>
    </source>
</reference>
<evidence type="ECO:0000256" key="5">
    <source>
        <dbReference type="ARBA" id="ARBA00023122"/>
    </source>
</evidence>
<keyword evidence="8" id="KW-0472">Membrane</keyword>
<keyword evidence="3" id="KW-1003">Cell membrane</keyword>
<dbReference type="GO" id="GO:0050660">
    <property type="term" value="F:flavin adenine dinucleotide binding"/>
    <property type="evidence" value="ECO:0007669"/>
    <property type="project" value="InterPro"/>
</dbReference>
<dbReference type="Gene3D" id="3.30.465.10">
    <property type="match status" value="1"/>
</dbReference>